<dbReference type="Proteomes" id="UP000191008">
    <property type="component" value="Unassembled WGS sequence"/>
</dbReference>
<dbReference type="AlphaFoldDB" id="A0A1T1DQE8"/>
<comment type="caution">
    <text evidence="1">The sequence shown here is derived from an EMBL/GenBank/DDBJ whole genome shotgun (WGS) entry which is preliminary data.</text>
</comment>
<evidence type="ECO:0000313" key="1">
    <source>
        <dbReference type="EMBL" id="OOV43091.1"/>
    </source>
</evidence>
<proteinExistence type="predicted"/>
<accession>A0A1T1DQE8</accession>
<dbReference type="EMBL" id="MVIT01000061">
    <property type="protein sequence ID" value="OOV43091.1"/>
    <property type="molecule type" value="Genomic_DNA"/>
</dbReference>
<protein>
    <submittedName>
        <fullName evidence="1">Uncharacterized protein</fullName>
    </submittedName>
</protein>
<sequence length="81" mass="9318">MKIKSFKEARLIKDALTKFYLKNIQKAVNEFGYAGLSRRLREAGFKKCSDTRIMSVLDRETLTGAEKLSLEIKSTLYPDLE</sequence>
<gene>
    <name evidence="1" type="ORF">B1J93_08890</name>
</gene>
<organism evidence="1 2">
    <name type="scientific">Leptospira kirschneri serovar Pomona</name>
    <dbReference type="NCBI Taxonomy" id="561005"/>
    <lineage>
        <taxon>Bacteria</taxon>
        <taxon>Pseudomonadati</taxon>
        <taxon>Spirochaetota</taxon>
        <taxon>Spirochaetia</taxon>
        <taxon>Leptospirales</taxon>
        <taxon>Leptospiraceae</taxon>
        <taxon>Leptospira</taxon>
    </lineage>
</organism>
<reference evidence="1 2" key="1">
    <citation type="submission" date="2017-02" db="EMBL/GenBank/DDBJ databases">
        <title>Comparative genomic analysis of Brazilian Leptospira kirschneri strains of different serogroups.</title>
        <authorList>
            <person name="Moreno L.Z."/>
            <person name="Miraglia F."/>
            <person name="Kremer F.S."/>
            <person name="Eslabao M.R."/>
            <person name="Lilenbaum W."/>
            <person name="Dellagostin O.A."/>
            <person name="Moreno A.M."/>
        </authorList>
    </citation>
    <scope>NUCLEOTIDE SEQUENCE [LARGE SCALE GENOMIC DNA]</scope>
    <source>
        <strain evidence="1 2">M110/06</strain>
    </source>
</reference>
<evidence type="ECO:0000313" key="2">
    <source>
        <dbReference type="Proteomes" id="UP000191008"/>
    </source>
</evidence>
<name>A0A1T1DQE8_9LEPT</name>